<dbReference type="PROSITE" id="PS51257">
    <property type="entry name" value="PROKAR_LIPOPROTEIN"/>
    <property type="match status" value="1"/>
</dbReference>
<name>A0A2W7IFY4_9FLAO</name>
<accession>A0A2W7IFY4</accession>
<evidence type="ECO:0000259" key="2">
    <source>
        <dbReference type="Pfam" id="PF03795"/>
    </source>
</evidence>
<gene>
    <name evidence="3" type="ORF">LX95_00354</name>
</gene>
<feature type="domain" description="YCII-related" evidence="2">
    <location>
        <begin position="87"/>
        <end position="162"/>
    </location>
</feature>
<evidence type="ECO:0000313" key="3">
    <source>
        <dbReference type="EMBL" id="PZW44025.1"/>
    </source>
</evidence>
<comment type="similarity">
    <text evidence="1">Belongs to the YciI family.</text>
</comment>
<comment type="caution">
    <text evidence="3">The sequence shown here is derived from an EMBL/GenBank/DDBJ whole genome shotgun (WGS) entry which is preliminary data.</text>
</comment>
<evidence type="ECO:0000313" key="4">
    <source>
        <dbReference type="Proteomes" id="UP000249542"/>
    </source>
</evidence>
<protein>
    <submittedName>
        <fullName evidence="3">Uncharacterized protein YciI</fullName>
    </submittedName>
</protein>
<dbReference type="SUPFAM" id="SSF54909">
    <property type="entry name" value="Dimeric alpha+beta barrel"/>
    <property type="match status" value="1"/>
</dbReference>
<dbReference type="Proteomes" id="UP000249542">
    <property type="component" value="Unassembled WGS sequence"/>
</dbReference>
<dbReference type="Gene3D" id="3.30.70.1060">
    <property type="entry name" value="Dimeric alpha+beta barrel"/>
    <property type="match status" value="1"/>
</dbReference>
<dbReference type="EMBL" id="QKYV01000001">
    <property type="protein sequence ID" value="PZW44025.1"/>
    <property type="molecule type" value="Genomic_DNA"/>
</dbReference>
<evidence type="ECO:0000256" key="1">
    <source>
        <dbReference type="ARBA" id="ARBA00007689"/>
    </source>
</evidence>
<keyword evidence="4" id="KW-1185">Reference proteome</keyword>
<dbReference type="AlphaFoldDB" id="A0A2W7IFY4"/>
<dbReference type="RefSeq" id="WP_111539699.1">
    <property type="nucleotide sequence ID" value="NZ_QKYV01000001.1"/>
</dbReference>
<dbReference type="InterPro" id="IPR005545">
    <property type="entry name" value="YCII"/>
</dbReference>
<dbReference type="InterPro" id="IPR011008">
    <property type="entry name" value="Dimeric_a/b-barrel"/>
</dbReference>
<sequence length="171" mass="19546">MKRTITFLLVLAAFTSCEEALKDHDKKEGFAKDSVITKDKESLELSIEQRTEQLKEKGYQVFHYKEGDTTYLMQQYFMVFLKAGKKRNQDSLETAKLQEKHLIHLERMAKEGYTSLTGPFGDDGDLRGIVVYNTPNLKMADSLANLDPMVKAGRLEVEIHPWWTAKGGTLK</sequence>
<proteinExistence type="inferred from homology"/>
<dbReference type="Pfam" id="PF03795">
    <property type="entry name" value="YCII"/>
    <property type="match status" value="1"/>
</dbReference>
<reference evidence="3 4" key="1">
    <citation type="submission" date="2018-06" db="EMBL/GenBank/DDBJ databases">
        <title>Genomic Encyclopedia of Archaeal and Bacterial Type Strains, Phase II (KMG-II): from individual species to whole genera.</title>
        <authorList>
            <person name="Goeker M."/>
        </authorList>
    </citation>
    <scope>NUCLEOTIDE SEQUENCE [LARGE SCALE GENOMIC DNA]</scope>
    <source>
        <strain evidence="3 4">DSM 15361</strain>
    </source>
</reference>
<organism evidence="3 4">
    <name type="scientific">Mesonia algae</name>
    <dbReference type="NCBI Taxonomy" id="213248"/>
    <lineage>
        <taxon>Bacteria</taxon>
        <taxon>Pseudomonadati</taxon>
        <taxon>Bacteroidota</taxon>
        <taxon>Flavobacteriia</taxon>
        <taxon>Flavobacteriales</taxon>
        <taxon>Flavobacteriaceae</taxon>
        <taxon>Mesonia</taxon>
    </lineage>
</organism>